<gene>
    <name evidence="2" type="ORF">FALBO_5351</name>
</gene>
<dbReference type="OrthoDB" id="4851404at2759"/>
<accession>A0A8H4LEY7</accession>
<evidence type="ECO:0000313" key="3">
    <source>
        <dbReference type="Proteomes" id="UP000554235"/>
    </source>
</evidence>
<feature type="non-terminal residue" evidence="2">
    <location>
        <position position="1"/>
    </location>
</feature>
<keyword evidence="3" id="KW-1185">Reference proteome</keyword>
<name>A0A8H4LEY7_9HYPO</name>
<feature type="region of interest" description="Disordered" evidence="1">
    <location>
        <begin position="1"/>
        <end position="57"/>
    </location>
</feature>
<organism evidence="2 3">
    <name type="scientific">Fusarium albosuccineum</name>
    <dbReference type="NCBI Taxonomy" id="1237068"/>
    <lineage>
        <taxon>Eukaryota</taxon>
        <taxon>Fungi</taxon>
        <taxon>Dikarya</taxon>
        <taxon>Ascomycota</taxon>
        <taxon>Pezizomycotina</taxon>
        <taxon>Sordariomycetes</taxon>
        <taxon>Hypocreomycetidae</taxon>
        <taxon>Hypocreales</taxon>
        <taxon>Nectriaceae</taxon>
        <taxon>Fusarium</taxon>
        <taxon>Fusarium decemcellulare species complex</taxon>
    </lineage>
</organism>
<reference evidence="2 3" key="1">
    <citation type="submission" date="2020-01" db="EMBL/GenBank/DDBJ databases">
        <title>Identification and distribution of gene clusters putatively required for synthesis of sphingolipid metabolism inhibitors in phylogenetically diverse species of the filamentous fungus Fusarium.</title>
        <authorList>
            <person name="Kim H.-S."/>
            <person name="Busman M."/>
            <person name="Brown D.W."/>
            <person name="Divon H."/>
            <person name="Uhlig S."/>
            <person name="Proctor R.H."/>
        </authorList>
    </citation>
    <scope>NUCLEOTIDE SEQUENCE [LARGE SCALE GENOMIC DNA]</scope>
    <source>
        <strain evidence="2 3">NRRL 20459</strain>
    </source>
</reference>
<comment type="caution">
    <text evidence="2">The sequence shown here is derived from an EMBL/GenBank/DDBJ whole genome shotgun (WGS) entry which is preliminary data.</text>
</comment>
<feature type="compositionally biased region" description="Basic residues" evidence="1">
    <location>
        <begin position="42"/>
        <end position="55"/>
    </location>
</feature>
<dbReference type="AlphaFoldDB" id="A0A8H4LEY7"/>
<dbReference type="EMBL" id="JAADYS010000697">
    <property type="protein sequence ID" value="KAF4467756.1"/>
    <property type="molecule type" value="Genomic_DNA"/>
</dbReference>
<proteinExistence type="predicted"/>
<sequence length="459" mass="49706">QLTWTSPPAPPAPISLGLLTPPPQEPSPPPAPSSSPSYTPPKPHHSRQGVQKKRAVGKDSCYECKKSKVTCKRPGSNEDCERCRSRGWACAKGPVDRRRKDVAQGELDRAKYAWTCAGTAGLCWRRHLAVAPPTVENARHWALVLDSLRDNEVLERLPQLAKDAGVIVNDVGISPLPDLGVDPNPTTKAGIQKALKGYETEGKRWLVDLVREIKGATVRANLSALSGQRHISGPSFVLASKARCLFSSPQSIDIDIRSPVHRDNQKPKISFRAKAPNILSKPPQTLNPDGKARDILAPQKHSFFAVPLSFLIILVISPEPSLERAPFTVLDPSTLNRYHFASAHFSSMAREDNHLDLGGSNVGMPTAVVKAGPDTQAVPVTEQERQVVDAILSLLRQSRSVPGVPIKAEQSNSGLEPHTSPPANTHRGPDGSHAVIVLSDDEDEDLPPLKLAVVPCPRT</sequence>
<evidence type="ECO:0000313" key="2">
    <source>
        <dbReference type="EMBL" id="KAF4467756.1"/>
    </source>
</evidence>
<feature type="compositionally biased region" description="Pro residues" evidence="1">
    <location>
        <begin position="20"/>
        <end position="41"/>
    </location>
</feature>
<protein>
    <recommendedName>
        <fullName evidence="4">Zn(2)-C6 fungal-type domain-containing protein</fullName>
    </recommendedName>
</protein>
<evidence type="ECO:0000256" key="1">
    <source>
        <dbReference type="SAM" id="MobiDB-lite"/>
    </source>
</evidence>
<evidence type="ECO:0008006" key="4">
    <source>
        <dbReference type="Google" id="ProtNLM"/>
    </source>
</evidence>
<dbReference type="Proteomes" id="UP000554235">
    <property type="component" value="Unassembled WGS sequence"/>
</dbReference>
<feature type="region of interest" description="Disordered" evidence="1">
    <location>
        <begin position="403"/>
        <end position="433"/>
    </location>
</feature>